<accession>A0A1T4PED5</accession>
<evidence type="ECO:0000313" key="1">
    <source>
        <dbReference type="EMBL" id="SJZ89839.1"/>
    </source>
</evidence>
<evidence type="ECO:0000313" key="2">
    <source>
        <dbReference type="Proteomes" id="UP000190328"/>
    </source>
</evidence>
<dbReference type="Pfam" id="PF04630">
    <property type="entry name" value="Phage_TTP_1"/>
    <property type="match status" value="1"/>
</dbReference>
<dbReference type="Proteomes" id="UP000190328">
    <property type="component" value="Unassembled WGS sequence"/>
</dbReference>
<sequence>METVGFKKLIIKGLDNVTEHYWEVQGTQDEGASISATISGMSKEPKKVFGSDVAYYVSRKGTGDIKVEFQAIDLPNDCVEFVSGYEKGSDGLTYVGNTTEPPYVSIALESVDLHGKFAGLVFLKGTISRDAIEMKTQTEETFTPEGVKYTFTAVESDVVGATQGKVFAQYIGDDAQKISALRALIAQPTTSTSPTL</sequence>
<dbReference type="RefSeq" id="WP_078807712.1">
    <property type="nucleotide sequence ID" value="NZ_FUXI01000020.1"/>
</dbReference>
<dbReference type="STRING" id="263852.SAMN02745116_01781"/>
<proteinExistence type="predicted"/>
<dbReference type="InterPro" id="IPR006490">
    <property type="entry name" value="Maj_tail_phi13"/>
</dbReference>
<keyword evidence="2" id="KW-1185">Reference proteome</keyword>
<dbReference type="AlphaFoldDB" id="A0A1T4PED5"/>
<reference evidence="1 2" key="1">
    <citation type="submission" date="2017-02" db="EMBL/GenBank/DDBJ databases">
        <authorList>
            <person name="Peterson S.W."/>
        </authorList>
    </citation>
    <scope>NUCLEOTIDE SEQUENCE [LARGE SCALE GENOMIC DNA]</scope>
    <source>
        <strain evidence="1 2">ATCC BAA-1030</strain>
    </source>
</reference>
<dbReference type="InterPro" id="IPR006724">
    <property type="entry name" value="Phage_TTP"/>
</dbReference>
<dbReference type="EMBL" id="FUXI01000020">
    <property type="protein sequence ID" value="SJZ89839.1"/>
    <property type="molecule type" value="Genomic_DNA"/>
</dbReference>
<name>A0A1T4PED5_9ENTE</name>
<gene>
    <name evidence="1" type="ORF">SAMN02745116_01781</name>
</gene>
<organism evidence="1 2">
    <name type="scientific">Pilibacter termitis</name>
    <dbReference type="NCBI Taxonomy" id="263852"/>
    <lineage>
        <taxon>Bacteria</taxon>
        <taxon>Bacillati</taxon>
        <taxon>Bacillota</taxon>
        <taxon>Bacilli</taxon>
        <taxon>Lactobacillales</taxon>
        <taxon>Enterococcaceae</taxon>
        <taxon>Pilibacter</taxon>
    </lineage>
</organism>
<dbReference type="OrthoDB" id="2408663at2"/>
<protein>
    <submittedName>
        <fullName evidence="1">Phage major tail protein, phi13 family</fullName>
    </submittedName>
</protein>
<dbReference type="NCBIfam" id="TIGR01603">
    <property type="entry name" value="maj_tail_phi13"/>
    <property type="match status" value="1"/>
</dbReference>